<feature type="compositionally biased region" description="Basic and acidic residues" evidence="1">
    <location>
        <begin position="933"/>
        <end position="945"/>
    </location>
</feature>
<dbReference type="OrthoDB" id="3056801at2759"/>
<comment type="caution">
    <text evidence="2">The sequence shown here is derived from an EMBL/GenBank/DDBJ whole genome shotgun (WGS) entry which is preliminary data.</text>
</comment>
<proteinExistence type="predicted"/>
<dbReference type="AlphaFoldDB" id="A0A9P6JJE5"/>
<keyword evidence="3" id="KW-1185">Reference proteome</keyword>
<organism evidence="2 3">
    <name type="scientific">Crepidotus variabilis</name>
    <dbReference type="NCBI Taxonomy" id="179855"/>
    <lineage>
        <taxon>Eukaryota</taxon>
        <taxon>Fungi</taxon>
        <taxon>Dikarya</taxon>
        <taxon>Basidiomycota</taxon>
        <taxon>Agaricomycotina</taxon>
        <taxon>Agaricomycetes</taxon>
        <taxon>Agaricomycetidae</taxon>
        <taxon>Agaricales</taxon>
        <taxon>Agaricineae</taxon>
        <taxon>Crepidotaceae</taxon>
        <taxon>Crepidotus</taxon>
    </lineage>
</organism>
<name>A0A9P6JJE5_9AGAR</name>
<evidence type="ECO:0000313" key="3">
    <source>
        <dbReference type="Proteomes" id="UP000807306"/>
    </source>
</evidence>
<dbReference type="EMBL" id="MU157923">
    <property type="protein sequence ID" value="KAF9523201.1"/>
    <property type="molecule type" value="Genomic_DNA"/>
</dbReference>
<feature type="compositionally biased region" description="Basic residues" evidence="1">
    <location>
        <begin position="922"/>
        <end position="931"/>
    </location>
</feature>
<protein>
    <submittedName>
        <fullName evidence="2">Uncharacterized protein</fullName>
    </submittedName>
</protein>
<accession>A0A9P6JJE5</accession>
<reference evidence="2" key="1">
    <citation type="submission" date="2020-11" db="EMBL/GenBank/DDBJ databases">
        <authorList>
            <consortium name="DOE Joint Genome Institute"/>
            <person name="Ahrendt S."/>
            <person name="Riley R."/>
            <person name="Andreopoulos W."/>
            <person name="Labutti K."/>
            <person name="Pangilinan J."/>
            <person name="Ruiz-Duenas F.J."/>
            <person name="Barrasa J.M."/>
            <person name="Sanchez-Garcia M."/>
            <person name="Camarero S."/>
            <person name="Miyauchi S."/>
            <person name="Serrano A."/>
            <person name="Linde D."/>
            <person name="Babiker R."/>
            <person name="Drula E."/>
            <person name="Ayuso-Fernandez I."/>
            <person name="Pacheco R."/>
            <person name="Padilla G."/>
            <person name="Ferreira P."/>
            <person name="Barriuso J."/>
            <person name="Kellner H."/>
            <person name="Castanera R."/>
            <person name="Alfaro M."/>
            <person name="Ramirez L."/>
            <person name="Pisabarro A.G."/>
            <person name="Kuo A."/>
            <person name="Tritt A."/>
            <person name="Lipzen A."/>
            <person name="He G."/>
            <person name="Yan M."/>
            <person name="Ng V."/>
            <person name="Cullen D."/>
            <person name="Martin F."/>
            <person name="Rosso M.-N."/>
            <person name="Henrissat B."/>
            <person name="Hibbett D."/>
            <person name="Martinez A.T."/>
            <person name="Grigoriev I.V."/>
        </authorList>
    </citation>
    <scope>NUCLEOTIDE SEQUENCE</scope>
    <source>
        <strain evidence="2">CBS 506.95</strain>
    </source>
</reference>
<evidence type="ECO:0000256" key="1">
    <source>
        <dbReference type="SAM" id="MobiDB-lite"/>
    </source>
</evidence>
<dbReference type="Proteomes" id="UP000807306">
    <property type="component" value="Unassembled WGS sequence"/>
</dbReference>
<gene>
    <name evidence="2" type="ORF">CPB83DRAFT_899017</name>
</gene>
<feature type="region of interest" description="Disordered" evidence="1">
    <location>
        <begin position="921"/>
        <end position="951"/>
    </location>
</feature>
<evidence type="ECO:0000313" key="2">
    <source>
        <dbReference type="EMBL" id="KAF9523201.1"/>
    </source>
</evidence>
<sequence>MPPAQPGLSKRKATSTAAPPPLSKKHNAGATEEEEVLVANTSDIEQDNNPKSLDLNELVLMRAERDKAFVGFGIMTFVTRRDPGQASLSLQSINTRNVTEANLTKLKKAFSGNQDFSLLDRFNSAHAITILVDAKFLDKVTITKDPAADQYQLAKWIETTEPLNAELQNGNHWRIILREIAGKDWSDYAKLVERIKKCDQGTLATNKMIQSKNHLEKTVLPPKMKWLVRFFDKETIHASPYKSEILLDLVSNKAVAQNEDTQNNALHLAINHILCEPFEKREDKIAQSAKSSPMVERMPAPLKTIFKDRTLFWVLTRLHQFNLLWAQEIQLTVNSIKGWRVSASPIMQLILAQGVSCLEYLFSHHDPNLKQTDREIRHSITPLFEADMAIPNIADHSFFVIVHEAYTSLLYPHREAFGLTSHSTRDSNAYQQAHKEYVAKLTKKLATWAKERSEFFKSSAAPPLEAQAVLETFPKRLEVVLSRGVLQSVNWGMPMPVTKYPILSGCFIIDIAKQLDSIKVQLSMVLAWIDPYLGLNFPSGQATGLMPPLVHAIDRLNPRHLESDGVINKLLGCIFNQRGSALLRMKTLVAACTSTVDSVQLSDIGKSEDWGTTTKQAIASFVKAWRSNASAKYSRDILSHGPPPVESMPENELKTGAISKLEQEDQDLIISALVNTYYPWAGGEANTTHNRNQSTANRAFEAVKFALFTSRHFSLDPAVVALRIQLADILSHYTINFKWYWDGVVLEEEEDDEEVLPPSSQANFSNRSATALNAEANSIALHTKNVVQQIASLITHKDAGAIPVMTNDKDKDKVVYHVAEDVYYAAETLFEALAVASARAQRMYTHPTTDRRLQLPRSEVKELAAAVAPSIMFTPAPQEDTDLFYSHCNMEELADVKSFGIGSLLLQKRIASAAAKQEKMANKKSKVKAGKMKMVEEPKPKKTLEDTAASSDYGDGGFNDATLMEIDLSGEDKILSFSSQTFAKDGEA</sequence>
<feature type="region of interest" description="Disordered" evidence="1">
    <location>
        <begin position="1"/>
        <end position="34"/>
    </location>
</feature>